<dbReference type="InterPro" id="IPR003594">
    <property type="entry name" value="HATPase_dom"/>
</dbReference>
<dbReference type="InterPro" id="IPR005467">
    <property type="entry name" value="His_kinase_dom"/>
</dbReference>
<dbReference type="InterPro" id="IPR036890">
    <property type="entry name" value="HATPase_C_sf"/>
</dbReference>
<dbReference type="EC" id="2.7.13.3" evidence="2"/>
<evidence type="ECO:0000256" key="7">
    <source>
        <dbReference type="ARBA" id="ARBA00023015"/>
    </source>
</evidence>
<evidence type="ECO:0000256" key="3">
    <source>
        <dbReference type="ARBA" id="ARBA00022553"/>
    </source>
</evidence>
<dbReference type="InterPro" id="IPR011006">
    <property type="entry name" value="CheY-like_superfamily"/>
</dbReference>
<protein>
    <recommendedName>
        <fullName evidence="2">histidine kinase</fullName>
        <ecNumber evidence="2">2.7.13.3</ecNumber>
    </recommendedName>
</protein>
<dbReference type="Gene3D" id="3.30.565.10">
    <property type="entry name" value="Histidine kinase-like ATPase, C-terminal domain"/>
    <property type="match status" value="1"/>
</dbReference>
<dbReference type="PROSITE" id="PS50109">
    <property type="entry name" value="HIS_KIN"/>
    <property type="match status" value="1"/>
</dbReference>
<dbReference type="PANTHER" id="PTHR43547">
    <property type="entry name" value="TWO-COMPONENT HISTIDINE KINASE"/>
    <property type="match status" value="1"/>
</dbReference>
<dbReference type="InterPro" id="IPR004358">
    <property type="entry name" value="Sig_transdc_His_kin-like_C"/>
</dbReference>
<evidence type="ECO:0000256" key="1">
    <source>
        <dbReference type="ARBA" id="ARBA00000085"/>
    </source>
</evidence>
<evidence type="ECO:0000256" key="6">
    <source>
        <dbReference type="ARBA" id="ARBA00023012"/>
    </source>
</evidence>
<keyword evidence="5 12" id="KW-0418">Kinase</keyword>
<dbReference type="InterPro" id="IPR036097">
    <property type="entry name" value="HisK_dim/P_sf"/>
</dbReference>
<dbReference type="SMART" id="SM00388">
    <property type="entry name" value="HisKA"/>
    <property type="match status" value="1"/>
</dbReference>
<evidence type="ECO:0000313" key="12">
    <source>
        <dbReference type="EMBL" id="GCE12830.1"/>
    </source>
</evidence>
<keyword evidence="8" id="KW-0804">Transcription</keyword>
<evidence type="ECO:0000259" key="10">
    <source>
        <dbReference type="PROSITE" id="PS50109"/>
    </source>
</evidence>
<dbReference type="Gene3D" id="3.40.50.2300">
    <property type="match status" value="1"/>
</dbReference>
<dbReference type="Pfam" id="PF02518">
    <property type="entry name" value="HATPase_c"/>
    <property type="match status" value="1"/>
</dbReference>
<dbReference type="SUPFAM" id="SSF52172">
    <property type="entry name" value="CheY-like"/>
    <property type="match status" value="1"/>
</dbReference>
<feature type="domain" description="Response regulatory" evidence="11">
    <location>
        <begin position="9"/>
        <end position="125"/>
    </location>
</feature>
<feature type="domain" description="Histidine kinase" evidence="10">
    <location>
        <begin position="172"/>
        <end position="391"/>
    </location>
</feature>
<dbReference type="PANTHER" id="PTHR43547:SF2">
    <property type="entry name" value="HYBRID SIGNAL TRANSDUCTION HISTIDINE KINASE C"/>
    <property type="match status" value="1"/>
</dbReference>
<evidence type="ECO:0000256" key="4">
    <source>
        <dbReference type="ARBA" id="ARBA00022679"/>
    </source>
</evidence>
<dbReference type="FunFam" id="3.40.50.2300:FF:000018">
    <property type="entry name" value="DNA-binding transcriptional regulator NtrC"/>
    <property type="match status" value="1"/>
</dbReference>
<comment type="catalytic activity">
    <reaction evidence="1">
        <text>ATP + protein L-histidine = ADP + protein N-phospho-L-histidine.</text>
        <dbReference type="EC" id="2.7.13.3"/>
    </reaction>
</comment>
<proteinExistence type="predicted"/>
<dbReference type="Gene3D" id="1.10.287.130">
    <property type="match status" value="1"/>
</dbReference>
<dbReference type="CDD" id="cd00082">
    <property type="entry name" value="HisKA"/>
    <property type="match status" value="1"/>
</dbReference>
<keyword evidence="4" id="KW-0808">Transferase</keyword>
<keyword evidence="6" id="KW-0902">Two-component regulatory system</keyword>
<evidence type="ECO:0000256" key="2">
    <source>
        <dbReference type="ARBA" id="ARBA00012438"/>
    </source>
</evidence>
<feature type="modified residue" description="4-aspartylphosphate" evidence="9">
    <location>
        <position position="60"/>
    </location>
</feature>
<dbReference type="EMBL" id="BIFR01000001">
    <property type="protein sequence ID" value="GCE12830.1"/>
    <property type="molecule type" value="Genomic_DNA"/>
</dbReference>
<dbReference type="CDD" id="cd00075">
    <property type="entry name" value="HATPase"/>
    <property type="match status" value="1"/>
</dbReference>
<dbReference type="Pfam" id="PF00072">
    <property type="entry name" value="Response_reg"/>
    <property type="match status" value="1"/>
</dbReference>
<organism evidence="12 13">
    <name type="scientific">Tengunoibacter tsumagoiensis</name>
    <dbReference type="NCBI Taxonomy" id="2014871"/>
    <lineage>
        <taxon>Bacteria</taxon>
        <taxon>Bacillati</taxon>
        <taxon>Chloroflexota</taxon>
        <taxon>Ktedonobacteria</taxon>
        <taxon>Ktedonobacterales</taxon>
        <taxon>Dictyobacteraceae</taxon>
        <taxon>Tengunoibacter</taxon>
    </lineage>
</organism>
<dbReference type="AlphaFoldDB" id="A0A402A0Z3"/>
<dbReference type="RefSeq" id="WP_126580414.1">
    <property type="nucleotide sequence ID" value="NZ_BIFR01000001.1"/>
</dbReference>
<evidence type="ECO:0000259" key="11">
    <source>
        <dbReference type="PROSITE" id="PS50110"/>
    </source>
</evidence>
<gene>
    <name evidence="12" type="ORF">KTT_26890</name>
</gene>
<reference evidence="13" key="1">
    <citation type="submission" date="2018-12" db="EMBL/GenBank/DDBJ databases">
        <title>Tengunoibacter tsumagoiensis gen. nov., sp. nov., Dictyobacter kobayashii sp. nov., D. alpinus sp. nov., and D. joshuensis sp. nov. and description of Dictyobacteraceae fam. nov. within the order Ktedonobacterales isolated from Tengu-no-mugimeshi.</title>
        <authorList>
            <person name="Wang C.M."/>
            <person name="Zheng Y."/>
            <person name="Sakai Y."/>
            <person name="Toyoda A."/>
            <person name="Minakuchi Y."/>
            <person name="Abe K."/>
            <person name="Yokota A."/>
            <person name="Yabe S."/>
        </authorList>
    </citation>
    <scope>NUCLEOTIDE SEQUENCE [LARGE SCALE GENOMIC DNA]</scope>
    <source>
        <strain evidence="13">Uno3</strain>
    </source>
</reference>
<dbReference type="FunFam" id="3.30.565.10:FF:000006">
    <property type="entry name" value="Sensor histidine kinase WalK"/>
    <property type="match status" value="1"/>
</dbReference>
<dbReference type="OrthoDB" id="9795133at2"/>
<sequence length="415" mass="46386">MREEEYHSSILIVDDDEALLQALPQVVYLRMPRVQVTTVSSAVQALEALQTDKFDTIVSDVKMPGMDGLELLGRIQELNPEVPVLLITGHGDHNLAIQAIRSGAYDYILKPIDRDSFTVALQRALQTHQMRQTIVQQQLALELHAQSLEQIVEKRTGELKAANETKEKFLRIVSHELKAPLENLKGMAQLLQHQLQQGESSTMVMQGLQDMERSIIRTEILTQDLLDTSLIETNLFVLHRQRCDLVELCGTLLHQYTAGSLHAHLSELLGEQVEVEVDAGRIGQVLLNLLSNARKYSAPHTPITVTLEKVGYEATLSIRDEGIGIAADELPHIFEQFYRVPNVEVQNGARAGIGLGLYISRKIIERHGGHLEVQSAPGQGSTFRIVLPLFVDTERPQNESASPLKAAWTLAYYEH</sequence>
<evidence type="ECO:0000256" key="5">
    <source>
        <dbReference type="ARBA" id="ARBA00022777"/>
    </source>
</evidence>
<accession>A0A402A0Z3</accession>
<evidence type="ECO:0000313" key="13">
    <source>
        <dbReference type="Proteomes" id="UP000287352"/>
    </source>
</evidence>
<dbReference type="InterPro" id="IPR001789">
    <property type="entry name" value="Sig_transdc_resp-reg_receiver"/>
</dbReference>
<dbReference type="Proteomes" id="UP000287352">
    <property type="component" value="Unassembled WGS sequence"/>
</dbReference>
<dbReference type="Pfam" id="PF00512">
    <property type="entry name" value="HisKA"/>
    <property type="match status" value="1"/>
</dbReference>
<keyword evidence="13" id="KW-1185">Reference proteome</keyword>
<dbReference type="PROSITE" id="PS50110">
    <property type="entry name" value="RESPONSE_REGULATORY"/>
    <property type="match status" value="1"/>
</dbReference>
<keyword evidence="7" id="KW-0805">Transcription regulation</keyword>
<dbReference type="GO" id="GO:0000155">
    <property type="term" value="F:phosphorelay sensor kinase activity"/>
    <property type="evidence" value="ECO:0007669"/>
    <property type="project" value="InterPro"/>
</dbReference>
<name>A0A402A0Z3_9CHLR</name>
<comment type="caution">
    <text evidence="12">The sequence shown here is derived from an EMBL/GenBank/DDBJ whole genome shotgun (WGS) entry which is preliminary data.</text>
</comment>
<dbReference type="SMART" id="SM00448">
    <property type="entry name" value="REC"/>
    <property type="match status" value="1"/>
</dbReference>
<dbReference type="SUPFAM" id="SSF55874">
    <property type="entry name" value="ATPase domain of HSP90 chaperone/DNA topoisomerase II/histidine kinase"/>
    <property type="match status" value="1"/>
</dbReference>
<keyword evidence="3 9" id="KW-0597">Phosphoprotein</keyword>
<dbReference type="InterPro" id="IPR003661">
    <property type="entry name" value="HisK_dim/P_dom"/>
</dbReference>
<evidence type="ECO:0000256" key="8">
    <source>
        <dbReference type="ARBA" id="ARBA00023163"/>
    </source>
</evidence>
<evidence type="ECO:0000256" key="9">
    <source>
        <dbReference type="PROSITE-ProRule" id="PRU00169"/>
    </source>
</evidence>
<dbReference type="PRINTS" id="PR00344">
    <property type="entry name" value="BCTRLSENSOR"/>
</dbReference>
<dbReference type="SUPFAM" id="SSF47384">
    <property type="entry name" value="Homodimeric domain of signal transducing histidine kinase"/>
    <property type="match status" value="1"/>
</dbReference>
<dbReference type="SMART" id="SM00387">
    <property type="entry name" value="HATPase_c"/>
    <property type="match status" value="1"/>
</dbReference>